<dbReference type="SMART" id="SM01092">
    <property type="entry name" value="CO_deh_flav_C"/>
    <property type="match status" value="1"/>
</dbReference>
<dbReference type="GO" id="GO:0016491">
    <property type="term" value="F:oxidoreductase activity"/>
    <property type="evidence" value="ECO:0007669"/>
    <property type="project" value="UniProtKB-KW"/>
</dbReference>
<evidence type="ECO:0000256" key="2">
    <source>
        <dbReference type="ARBA" id="ARBA00022827"/>
    </source>
</evidence>
<accession>A0AAE2W1N7</accession>
<dbReference type="InterPro" id="IPR005107">
    <property type="entry name" value="CO_DH_flav_C"/>
</dbReference>
<evidence type="ECO:0000256" key="3">
    <source>
        <dbReference type="ARBA" id="ARBA00023002"/>
    </source>
</evidence>
<evidence type="ECO:0000256" key="1">
    <source>
        <dbReference type="ARBA" id="ARBA00022630"/>
    </source>
</evidence>
<proteinExistence type="predicted"/>
<comment type="caution">
    <text evidence="5">The sequence shown here is derived from an EMBL/GenBank/DDBJ whole genome shotgun (WGS) entry which is preliminary data.</text>
</comment>
<dbReference type="EMBL" id="JAFBRM010000006">
    <property type="protein sequence ID" value="MBM1715417.1"/>
    <property type="molecule type" value="Genomic_DNA"/>
</dbReference>
<keyword evidence="2" id="KW-0274">FAD</keyword>
<dbReference type="Proteomes" id="UP000732193">
    <property type="component" value="Unassembled WGS sequence"/>
</dbReference>
<dbReference type="PANTHER" id="PTHR42659">
    <property type="entry name" value="XANTHINE DEHYDROGENASE SUBUNIT C-RELATED"/>
    <property type="match status" value="1"/>
</dbReference>
<dbReference type="Gene3D" id="3.30.390.50">
    <property type="entry name" value="CO dehydrogenase flavoprotein, C-terminal domain"/>
    <property type="match status" value="1"/>
</dbReference>
<keyword evidence="1" id="KW-0285">Flavoprotein</keyword>
<dbReference type="InterPro" id="IPR016167">
    <property type="entry name" value="FAD-bd_PCMH_sub1"/>
</dbReference>
<dbReference type="Pfam" id="PF03450">
    <property type="entry name" value="CO_deh_flav_C"/>
    <property type="match status" value="1"/>
</dbReference>
<dbReference type="PROSITE" id="PS51387">
    <property type="entry name" value="FAD_PCMH"/>
    <property type="match status" value="1"/>
</dbReference>
<dbReference type="FunFam" id="3.30.465.10:FF:000017">
    <property type="entry name" value="Xanthine dehydrogenase, FAD binding subunit"/>
    <property type="match status" value="1"/>
</dbReference>
<dbReference type="Pfam" id="PF00941">
    <property type="entry name" value="FAD_binding_5"/>
    <property type="match status" value="1"/>
</dbReference>
<keyword evidence="3" id="KW-0560">Oxidoreductase</keyword>
<evidence type="ECO:0000313" key="6">
    <source>
        <dbReference type="Proteomes" id="UP000732193"/>
    </source>
</evidence>
<evidence type="ECO:0000259" key="4">
    <source>
        <dbReference type="PROSITE" id="PS51387"/>
    </source>
</evidence>
<dbReference type="InterPro" id="IPR051312">
    <property type="entry name" value="Diverse_Substr_Oxidored"/>
</dbReference>
<gene>
    <name evidence="5" type="ORF">JQV55_17755</name>
</gene>
<dbReference type="InterPro" id="IPR016169">
    <property type="entry name" value="FAD-bd_PCMH_sub2"/>
</dbReference>
<dbReference type="SUPFAM" id="SSF55447">
    <property type="entry name" value="CO dehydrogenase flavoprotein C-terminal domain-like"/>
    <property type="match status" value="1"/>
</dbReference>
<dbReference type="InterPro" id="IPR036683">
    <property type="entry name" value="CO_DH_flav_C_dom_sf"/>
</dbReference>
<name>A0AAE2W1N7_9RHOB</name>
<organism evidence="5 6">
    <name type="scientific">Sulfitobacter geojensis</name>
    <dbReference type="NCBI Taxonomy" id="1342299"/>
    <lineage>
        <taxon>Bacteria</taxon>
        <taxon>Pseudomonadati</taxon>
        <taxon>Pseudomonadota</taxon>
        <taxon>Alphaproteobacteria</taxon>
        <taxon>Rhodobacterales</taxon>
        <taxon>Roseobacteraceae</taxon>
        <taxon>Sulfitobacter</taxon>
    </lineage>
</organism>
<dbReference type="InterPro" id="IPR002346">
    <property type="entry name" value="Mopterin_DH_FAD-bd"/>
</dbReference>
<dbReference type="InterPro" id="IPR036318">
    <property type="entry name" value="FAD-bd_PCMH-like_sf"/>
</dbReference>
<reference evidence="5 6" key="1">
    <citation type="submission" date="2021-01" db="EMBL/GenBank/DDBJ databases">
        <title>Diatom-associated Roseobacters Show Island Model of Population Structure.</title>
        <authorList>
            <person name="Qu L."/>
            <person name="Feng X."/>
            <person name="Chen Y."/>
            <person name="Li L."/>
            <person name="Wang X."/>
            <person name="Hu Z."/>
            <person name="Wang H."/>
            <person name="Luo H."/>
        </authorList>
    </citation>
    <scope>NUCLEOTIDE SEQUENCE [LARGE SCALE GENOMIC DNA]</scope>
    <source>
        <strain evidence="5 6">TR60-84</strain>
    </source>
</reference>
<sequence>MKAPAFDYVSVDSVSEAIAMRAAHGEDAIYLAGGHSVVPSLTLRLQAPSILIDISKIAELSGVELIDGWLRIGAMTRHVEVLKHPLIAKHAPLLAAAAPYVAHPAIRNRGTIGGSVALADPASEFPAMMLAIRAELEVVGPEGVRRIAADDFFQDIYETAMAPGEILRSILVPPLKEGTVFAFDELARRRGDYALVGAGLQLVVKEGVVKAADIALFSVGHTPTRARNAQAAVMGKQLDADAIAAAQSALSDDLDLSDEPQMPASIKLHLARVLLGRLLGKLGELT</sequence>
<dbReference type="PANTHER" id="PTHR42659:SF2">
    <property type="entry name" value="XANTHINE DEHYDROGENASE SUBUNIT C-RELATED"/>
    <property type="match status" value="1"/>
</dbReference>
<protein>
    <submittedName>
        <fullName evidence="5">FAD binding domain-containing protein</fullName>
    </submittedName>
</protein>
<dbReference type="SUPFAM" id="SSF56176">
    <property type="entry name" value="FAD-binding/transporter-associated domain-like"/>
    <property type="match status" value="1"/>
</dbReference>
<dbReference type="InterPro" id="IPR016166">
    <property type="entry name" value="FAD-bd_PCMH"/>
</dbReference>
<dbReference type="AlphaFoldDB" id="A0AAE2W1N7"/>
<keyword evidence="6" id="KW-1185">Reference proteome</keyword>
<dbReference type="GO" id="GO:0071949">
    <property type="term" value="F:FAD binding"/>
    <property type="evidence" value="ECO:0007669"/>
    <property type="project" value="InterPro"/>
</dbReference>
<dbReference type="RefSeq" id="WP_203243194.1">
    <property type="nucleotide sequence ID" value="NZ_JAFBRH010000006.1"/>
</dbReference>
<dbReference type="Gene3D" id="3.30.43.10">
    <property type="entry name" value="Uridine Diphospho-n-acetylenolpyruvylglucosamine Reductase, domain 2"/>
    <property type="match status" value="1"/>
</dbReference>
<dbReference type="Gene3D" id="3.30.465.10">
    <property type="match status" value="1"/>
</dbReference>
<evidence type="ECO:0000313" key="5">
    <source>
        <dbReference type="EMBL" id="MBM1715417.1"/>
    </source>
</evidence>
<feature type="domain" description="FAD-binding PCMH-type" evidence="4">
    <location>
        <begin position="1"/>
        <end position="177"/>
    </location>
</feature>